<evidence type="ECO:0000256" key="1">
    <source>
        <dbReference type="SAM" id="Phobius"/>
    </source>
</evidence>
<keyword evidence="1" id="KW-1133">Transmembrane helix</keyword>
<accession>A0AAV4RVV3</accession>
<comment type="caution">
    <text evidence="4">The sequence shown here is derived from an EMBL/GenBank/DDBJ whole genome shotgun (WGS) entry which is preliminary data.</text>
</comment>
<feature type="domain" description="BMP and activin membrane-bound inhibitor C-terminal" evidence="3">
    <location>
        <begin position="148"/>
        <end position="189"/>
    </location>
</feature>
<dbReference type="Pfam" id="PF19337">
    <property type="entry name" value="BAMBI_C"/>
    <property type="match status" value="1"/>
</dbReference>
<dbReference type="SUPFAM" id="SSF57302">
    <property type="entry name" value="Snake toxin-like"/>
    <property type="match status" value="1"/>
</dbReference>
<proteinExistence type="predicted"/>
<dbReference type="AlphaFoldDB" id="A0AAV4RVV3"/>
<dbReference type="InterPro" id="IPR045807">
    <property type="entry name" value="BAMBI_N"/>
</dbReference>
<feature type="transmembrane region" description="Helical" evidence="1">
    <location>
        <begin position="151"/>
        <end position="176"/>
    </location>
</feature>
<keyword evidence="1" id="KW-0472">Membrane</keyword>
<keyword evidence="1" id="KW-0812">Transmembrane</keyword>
<dbReference type="EMBL" id="BPLQ01006713">
    <property type="protein sequence ID" value="GIY24587.1"/>
    <property type="molecule type" value="Genomic_DNA"/>
</dbReference>
<evidence type="ECO:0000313" key="5">
    <source>
        <dbReference type="Proteomes" id="UP001054837"/>
    </source>
</evidence>
<name>A0AAV4RVV3_9ARAC</name>
<evidence type="ECO:0000259" key="2">
    <source>
        <dbReference type="Pfam" id="PF06211"/>
    </source>
</evidence>
<evidence type="ECO:0000259" key="3">
    <source>
        <dbReference type="Pfam" id="PF19337"/>
    </source>
</evidence>
<dbReference type="InterPro" id="IPR045806">
    <property type="entry name" value="BAMBI_C"/>
</dbReference>
<dbReference type="InterPro" id="IPR045860">
    <property type="entry name" value="Snake_toxin-like_sf"/>
</dbReference>
<keyword evidence="5" id="KW-1185">Reference proteome</keyword>
<dbReference type="CDD" id="cd23576">
    <property type="entry name" value="TFP_LU_ECD_BAMBI"/>
    <property type="match status" value="1"/>
</dbReference>
<gene>
    <name evidence="4" type="ORF">CDAR_169471</name>
</gene>
<dbReference type="Proteomes" id="UP001054837">
    <property type="component" value="Unassembled WGS sequence"/>
</dbReference>
<evidence type="ECO:0008006" key="6">
    <source>
        <dbReference type="Google" id="ProtNLM"/>
    </source>
</evidence>
<protein>
    <recommendedName>
        <fullName evidence="6">BMP and activin membrane-bound inhibitor homolog</fullName>
    </recommendedName>
</protein>
<reference evidence="4 5" key="1">
    <citation type="submission" date="2021-06" db="EMBL/GenBank/DDBJ databases">
        <title>Caerostris darwini draft genome.</title>
        <authorList>
            <person name="Kono N."/>
            <person name="Arakawa K."/>
        </authorList>
    </citation>
    <scope>NUCLEOTIDE SEQUENCE [LARGE SCALE GENOMIC DNA]</scope>
</reference>
<evidence type="ECO:0000313" key="4">
    <source>
        <dbReference type="EMBL" id="GIY24587.1"/>
    </source>
</evidence>
<dbReference type="Pfam" id="PF06211">
    <property type="entry name" value="BAMBI"/>
    <property type="match status" value="1"/>
</dbReference>
<feature type="domain" description="BMP and activin membrane-bound inhibitor N-terminal" evidence="2">
    <location>
        <begin position="17"/>
        <end position="104"/>
    </location>
</feature>
<organism evidence="4 5">
    <name type="scientific">Caerostris darwini</name>
    <dbReference type="NCBI Taxonomy" id="1538125"/>
    <lineage>
        <taxon>Eukaryota</taxon>
        <taxon>Metazoa</taxon>
        <taxon>Ecdysozoa</taxon>
        <taxon>Arthropoda</taxon>
        <taxon>Chelicerata</taxon>
        <taxon>Arachnida</taxon>
        <taxon>Araneae</taxon>
        <taxon>Araneomorphae</taxon>
        <taxon>Entelegynae</taxon>
        <taxon>Araneoidea</taxon>
        <taxon>Araneidae</taxon>
        <taxon>Caerostris</taxon>
    </lineage>
</organism>
<sequence length="279" mass="31838">MDAGLTDVGRQRYERLKTDVRCYCNLPACVTSGYMCKSSAGVCVSDHFGFNGDLWQSRHACMELLNDEAQPINPLKCPQTFPDVVLDSGTYPARFCCKEDMCNYFRNAVDPQDPVYRLNHSYITGLLSNDDYFYRHGGNNNRNNASVHEQMWFKAAVIAVPIAGGFILIILIIMAARMLREDYKRHREWTEFRRRHRLNTHVVYTGEKPISHSLFFLPKSVSCAVLGNDYHRHPQLHKSFASVGSIGQPNNLYKNVSIALSTDTGCTDNSRDKYFVFDL</sequence>